<dbReference type="GO" id="GO:0050313">
    <property type="term" value="F:sulfur dioxygenase activity"/>
    <property type="evidence" value="ECO:0007669"/>
    <property type="project" value="InterPro"/>
</dbReference>
<feature type="domain" description="Rhodanese" evidence="5">
    <location>
        <begin position="380"/>
        <end position="468"/>
    </location>
</feature>
<dbReference type="Pfam" id="PF00581">
    <property type="entry name" value="Rhodanese"/>
    <property type="match status" value="1"/>
</dbReference>
<comment type="function">
    <text evidence="3">Counteracts the endogenous Pycsar antiviral defense system. Phosphodiesterase that enables metal-dependent hydrolysis of host cyclic nucleotide Pycsar defense signals such as cCMP and cUMP.</text>
</comment>
<dbReference type="InterPro" id="IPR001763">
    <property type="entry name" value="Rhodanese-like_dom"/>
</dbReference>
<dbReference type="InterPro" id="IPR001279">
    <property type="entry name" value="Metallo-B-lactamas"/>
</dbReference>
<dbReference type="CDD" id="cd00158">
    <property type="entry name" value="RHOD"/>
    <property type="match status" value="1"/>
</dbReference>
<dbReference type="EMBL" id="JAPYYP010000009">
    <property type="protein sequence ID" value="MDA5108658.1"/>
    <property type="molecule type" value="Genomic_DNA"/>
</dbReference>
<accession>A0A9X3TQJ7</accession>
<evidence type="ECO:0000259" key="5">
    <source>
        <dbReference type="PROSITE" id="PS50206"/>
    </source>
</evidence>
<gene>
    <name evidence="6" type="ORF">O3V59_09815</name>
</gene>
<dbReference type="InterPro" id="IPR044528">
    <property type="entry name" value="POD-like_MBL-fold"/>
</dbReference>
<dbReference type="GO" id="GO:0006749">
    <property type="term" value="P:glutathione metabolic process"/>
    <property type="evidence" value="ECO:0007669"/>
    <property type="project" value="InterPro"/>
</dbReference>
<dbReference type="GO" id="GO:0070813">
    <property type="term" value="P:hydrogen sulfide metabolic process"/>
    <property type="evidence" value="ECO:0007669"/>
    <property type="project" value="TreeGrafter"/>
</dbReference>
<evidence type="ECO:0000256" key="4">
    <source>
        <dbReference type="ARBA" id="ARBA00048505"/>
    </source>
</evidence>
<dbReference type="InterPro" id="IPR036866">
    <property type="entry name" value="RibonucZ/Hydroxyglut_hydro"/>
</dbReference>
<dbReference type="FunFam" id="3.60.15.10:FF:000030">
    <property type="entry name" value="Metallo-beta-lactamase family protein"/>
    <property type="match status" value="1"/>
</dbReference>
<keyword evidence="7" id="KW-1185">Reference proteome</keyword>
<dbReference type="Pfam" id="PF00753">
    <property type="entry name" value="Lactamase_B"/>
    <property type="match status" value="1"/>
</dbReference>
<dbReference type="Proteomes" id="UP001151071">
    <property type="component" value="Unassembled WGS sequence"/>
</dbReference>
<dbReference type="SMART" id="SM00849">
    <property type="entry name" value="Lactamase_B"/>
    <property type="match status" value="1"/>
</dbReference>
<dbReference type="SMART" id="SM00450">
    <property type="entry name" value="RHOD"/>
    <property type="match status" value="1"/>
</dbReference>
<proteinExistence type="predicted"/>
<evidence type="ECO:0000313" key="6">
    <source>
        <dbReference type="EMBL" id="MDA5108658.1"/>
    </source>
</evidence>
<evidence type="ECO:0000256" key="1">
    <source>
        <dbReference type="ARBA" id="ARBA00022723"/>
    </source>
</evidence>
<dbReference type="AlphaFoldDB" id="A0A9X3TQJ7"/>
<keyword evidence="1" id="KW-0479">Metal-binding</keyword>
<evidence type="ECO:0000256" key="3">
    <source>
        <dbReference type="ARBA" id="ARBA00034301"/>
    </source>
</evidence>
<dbReference type="FunFam" id="3.40.250.10:FF:000049">
    <property type="entry name" value="Phage shock protein E"/>
    <property type="match status" value="1"/>
</dbReference>
<dbReference type="InterPro" id="IPR036873">
    <property type="entry name" value="Rhodanese-like_dom_sf"/>
</dbReference>
<dbReference type="PANTHER" id="PTHR43084">
    <property type="entry name" value="PERSULFIDE DIOXYGENASE ETHE1"/>
    <property type="match status" value="1"/>
</dbReference>
<evidence type="ECO:0000256" key="2">
    <source>
        <dbReference type="ARBA" id="ARBA00034221"/>
    </source>
</evidence>
<dbReference type="PANTHER" id="PTHR43084:SF1">
    <property type="entry name" value="PERSULFIDE DIOXYGENASE ETHE1, MITOCHONDRIAL"/>
    <property type="match status" value="1"/>
</dbReference>
<comment type="catalytic activity">
    <reaction evidence="4">
        <text>3',5'-cyclic UMP + H2O = UMP + H(+)</text>
        <dbReference type="Rhea" id="RHEA:70575"/>
        <dbReference type="ChEBI" id="CHEBI:15377"/>
        <dbReference type="ChEBI" id="CHEBI:15378"/>
        <dbReference type="ChEBI" id="CHEBI:57865"/>
        <dbReference type="ChEBI" id="CHEBI:184387"/>
    </reaction>
    <physiologicalReaction direction="left-to-right" evidence="4">
        <dbReference type="Rhea" id="RHEA:70576"/>
    </physiologicalReaction>
</comment>
<name>A0A9X3TQJ7_9BACL</name>
<dbReference type="RefSeq" id="WP_271140052.1">
    <property type="nucleotide sequence ID" value="NZ_JAPYYP010000009.1"/>
</dbReference>
<dbReference type="InterPro" id="IPR051682">
    <property type="entry name" value="Mito_Persulfide_Diox"/>
</dbReference>
<reference evidence="6" key="1">
    <citation type="submission" date="2022-12" db="EMBL/GenBank/DDBJ databases">
        <title>Draft genome sequence of the thermophilic strain Brevibacillus thermoruber HT42, isolated from Los Humeros, Puebla, Mexico, with biotechnological potential.</title>
        <authorList>
            <person name="Lara Sanchez J."/>
            <person name="Solis Palacios R."/>
            <person name="Bustos Baena A.S."/>
            <person name="Ruz Baez A.E."/>
            <person name="Espinosa Luna G."/>
            <person name="Oliart Ros R.M."/>
        </authorList>
    </citation>
    <scope>NUCLEOTIDE SEQUENCE</scope>
    <source>
        <strain evidence="6">HT42</strain>
    </source>
</reference>
<dbReference type="SUPFAM" id="SSF56281">
    <property type="entry name" value="Metallo-hydrolase/oxidoreductase"/>
    <property type="match status" value="1"/>
</dbReference>
<dbReference type="PROSITE" id="PS50206">
    <property type="entry name" value="RHODANESE_3"/>
    <property type="match status" value="2"/>
</dbReference>
<dbReference type="Gene3D" id="3.60.15.10">
    <property type="entry name" value="Ribonuclease Z/Hydroxyacylglutathione hydrolase-like"/>
    <property type="match status" value="1"/>
</dbReference>
<comment type="catalytic activity">
    <reaction evidence="2">
        <text>3',5'-cyclic CMP + H2O = CMP + H(+)</text>
        <dbReference type="Rhea" id="RHEA:72675"/>
        <dbReference type="ChEBI" id="CHEBI:15377"/>
        <dbReference type="ChEBI" id="CHEBI:15378"/>
        <dbReference type="ChEBI" id="CHEBI:58003"/>
        <dbReference type="ChEBI" id="CHEBI:60377"/>
    </reaction>
    <physiologicalReaction direction="left-to-right" evidence="2">
        <dbReference type="Rhea" id="RHEA:72676"/>
    </physiologicalReaction>
</comment>
<dbReference type="SUPFAM" id="SSF52821">
    <property type="entry name" value="Rhodanese/Cell cycle control phosphatase"/>
    <property type="match status" value="2"/>
</dbReference>
<dbReference type="Gene3D" id="3.40.250.10">
    <property type="entry name" value="Rhodanese-like domain"/>
    <property type="match status" value="2"/>
</dbReference>
<dbReference type="CDD" id="cd07724">
    <property type="entry name" value="POD-like_MBL-fold"/>
    <property type="match status" value="1"/>
</dbReference>
<sequence>MLLRYLYDERLAHASYLVGCQKTGEAIVIDPGRDVTPYLRAARAEGLRVVAAAETHIHADYVSGAREWGVRHGVKLYLSGEGDEYGKYHYVDQVDHQLLADGDRFSVGHLLFTVMHTPGHTPESISFLLTDRGGKADKPMGMFTGDFVFVGDVGRPDLLEKAVGLSGTAEQGARAMYRSLQRFKALPDYLQVWPSHGAGSACGKALGAVPSSTVGYEKLYNWALQCDDEEAFVRALLDGQPEPPPYFAVMKRVNREGPALLDQLPEPRAVAAEELPVLLAGGARVLDTRPSQSFAGGHVRGTLNIPYNKSFTTWAGWLVDDTRPLYLIAAPEDLSGILSALRSIGIDNVTGWTDVRQVRERAELDRYPEAAPAAIADEVMRREVLVLDVRNQDEWDDGHIPGALHIMLGTLPRRLAEIPAEKPILVQCRSGARSAIATSILKAHGFSHVINLSGGYLQWKKEGRPLVRPNPGN</sequence>
<comment type="caution">
    <text evidence="6">The sequence shown here is derived from an EMBL/GenBank/DDBJ whole genome shotgun (WGS) entry which is preliminary data.</text>
</comment>
<feature type="domain" description="Rhodanese" evidence="5">
    <location>
        <begin position="279"/>
        <end position="309"/>
    </location>
</feature>
<dbReference type="GO" id="GO:0046872">
    <property type="term" value="F:metal ion binding"/>
    <property type="evidence" value="ECO:0007669"/>
    <property type="project" value="UniProtKB-KW"/>
</dbReference>
<protein>
    <submittedName>
        <fullName evidence="6">MBL fold metallo-hydrolase</fullName>
    </submittedName>
</protein>
<organism evidence="6 7">
    <name type="scientific">Brevibacillus thermoruber</name>
    <dbReference type="NCBI Taxonomy" id="33942"/>
    <lineage>
        <taxon>Bacteria</taxon>
        <taxon>Bacillati</taxon>
        <taxon>Bacillota</taxon>
        <taxon>Bacilli</taxon>
        <taxon>Bacillales</taxon>
        <taxon>Paenibacillaceae</taxon>
        <taxon>Brevibacillus</taxon>
    </lineage>
</organism>
<evidence type="ECO:0000313" key="7">
    <source>
        <dbReference type="Proteomes" id="UP001151071"/>
    </source>
</evidence>